<feature type="compositionally biased region" description="Basic and acidic residues" evidence="1">
    <location>
        <begin position="779"/>
        <end position="791"/>
    </location>
</feature>
<feature type="compositionally biased region" description="Basic and acidic residues" evidence="1">
    <location>
        <begin position="187"/>
        <end position="210"/>
    </location>
</feature>
<protein>
    <submittedName>
        <fullName evidence="2">Uncharacterized protein</fullName>
    </submittedName>
</protein>
<accession>A0A0L0BMA3</accession>
<keyword evidence="3" id="KW-1185">Reference proteome</keyword>
<feature type="region of interest" description="Disordered" evidence="1">
    <location>
        <begin position="187"/>
        <end position="213"/>
    </location>
</feature>
<dbReference type="OrthoDB" id="8068969at2759"/>
<feature type="compositionally biased region" description="Polar residues" evidence="1">
    <location>
        <begin position="616"/>
        <end position="628"/>
    </location>
</feature>
<comment type="caution">
    <text evidence="2">The sequence shown here is derived from an EMBL/GenBank/DDBJ whole genome shotgun (WGS) entry which is preliminary data.</text>
</comment>
<feature type="region of interest" description="Disordered" evidence="1">
    <location>
        <begin position="263"/>
        <end position="335"/>
    </location>
</feature>
<gene>
    <name evidence="2" type="ORF">FF38_08377</name>
</gene>
<proteinExistence type="predicted"/>
<evidence type="ECO:0000256" key="1">
    <source>
        <dbReference type="SAM" id="MobiDB-lite"/>
    </source>
</evidence>
<dbReference type="EMBL" id="JRES01001651">
    <property type="protein sequence ID" value="KNC21147.1"/>
    <property type="molecule type" value="Genomic_DNA"/>
</dbReference>
<feature type="region of interest" description="Disordered" evidence="1">
    <location>
        <begin position="605"/>
        <end position="628"/>
    </location>
</feature>
<organism evidence="2 3">
    <name type="scientific">Lucilia cuprina</name>
    <name type="common">Green bottle fly</name>
    <name type="synonym">Australian sheep blowfly</name>
    <dbReference type="NCBI Taxonomy" id="7375"/>
    <lineage>
        <taxon>Eukaryota</taxon>
        <taxon>Metazoa</taxon>
        <taxon>Ecdysozoa</taxon>
        <taxon>Arthropoda</taxon>
        <taxon>Hexapoda</taxon>
        <taxon>Insecta</taxon>
        <taxon>Pterygota</taxon>
        <taxon>Neoptera</taxon>
        <taxon>Endopterygota</taxon>
        <taxon>Diptera</taxon>
        <taxon>Brachycera</taxon>
        <taxon>Muscomorpha</taxon>
        <taxon>Oestroidea</taxon>
        <taxon>Calliphoridae</taxon>
        <taxon>Luciliinae</taxon>
        <taxon>Lucilia</taxon>
    </lineage>
</organism>
<dbReference type="AlphaFoldDB" id="A0A0L0BMA3"/>
<dbReference type="Proteomes" id="UP000037069">
    <property type="component" value="Unassembled WGS sequence"/>
</dbReference>
<evidence type="ECO:0000313" key="3">
    <source>
        <dbReference type="Proteomes" id="UP000037069"/>
    </source>
</evidence>
<feature type="compositionally biased region" description="Low complexity" evidence="1">
    <location>
        <begin position="802"/>
        <end position="816"/>
    </location>
</feature>
<name>A0A0L0BMA3_LUCCU</name>
<evidence type="ECO:0000313" key="2">
    <source>
        <dbReference type="EMBL" id="KNC21147.1"/>
    </source>
</evidence>
<feature type="compositionally biased region" description="Basic residues" evidence="1">
    <location>
        <begin position="605"/>
        <end position="615"/>
    </location>
</feature>
<feature type="compositionally biased region" description="Low complexity" evidence="1">
    <location>
        <begin position="267"/>
        <end position="277"/>
    </location>
</feature>
<feature type="region of interest" description="Disordered" evidence="1">
    <location>
        <begin position="779"/>
        <end position="817"/>
    </location>
</feature>
<sequence length="881" mass="101959">MSKSSVYPLYAIESLTPLCQHQKIPQTIRTVFHQDKPIRLVEHTHLTKIGQCFCSLCKKRNKSFCECLWRENSDARTRRDLENYSFKWQSPVKSEEKCATLCNRFNNEEKFKTKPFNFMQKFRRNYRKSKQFWCKTKAVEAEDTFCWILKPKEKMFSSETDLNRKLQMKTLREEILKMIKEKELKLNEEQKKGMENEKKSNKSLNKEVVHKSSTLAKTQTKQQVVYNKSSSIKSLDKQNEENLQVLLLPSESKRKITLKENKVQVDKSSLAKATSQSKKLKKGKLQTTKSSFLKEPHSNIESKQPTDNLQTSQTTEQLLEQAKKGKSFSSSKTKNELQTKLNSLENVKKGTGFLCNTKVKAFKATPLKSYKQRKSSLWEIKSFSKKQRNSKSCTCERLNKTKLASKTKSFLQKKFSEEKLDIKESCQEESKSSLGKIDDKNKDKAGENKLKQTKSLAEKLSKDKQVNVKAKSSLETKINKQHKKFKLETKNLSKNDLKHNLNEKSSLTKCEDKLKLKSSQSKCNVNAIEEKSNNETLLQNKQNSRESLAKLNKSFVTKLHPPLEKSKTKSFSKSKMDIPLPQTNSVLIHYIRNITRAKAFKSSAKRKEIKTKTKLQAKSSPETNKTTPKIPISLQNVELNQSSFTEEQIKQEKRVHLKSLRKTIKSSLKQTKPPEEKQVKMKSFKEFNNSLNKTNKSGKTLSPITSLNTYNHLMQSVVQRYPKNMMPKTYKEEISRVCEENHQKIKASPEKPITIVEFYTQMNAFNDLQLNSSDILKPESKLDKKSEEKSNKLQTNSLETQSMKSSPAKKPSLKLKQNTKFSTSSCYSKTLDKLTNLGKPKTRIQLNRIQFEFAKDPLKVLEDVGFQTLKTKRKKTKEKKL</sequence>
<feature type="compositionally biased region" description="Low complexity" evidence="1">
    <location>
        <begin position="309"/>
        <end position="320"/>
    </location>
</feature>
<reference evidence="2 3" key="1">
    <citation type="journal article" date="2015" name="Nat. Commun.">
        <title>Lucilia cuprina genome unlocks parasitic fly biology to underpin future interventions.</title>
        <authorList>
            <person name="Anstead C.A."/>
            <person name="Korhonen P.K."/>
            <person name="Young N.D."/>
            <person name="Hall R.S."/>
            <person name="Jex A.R."/>
            <person name="Murali S.C."/>
            <person name="Hughes D.S."/>
            <person name="Lee S.F."/>
            <person name="Perry T."/>
            <person name="Stroehlein A.J."/>
            <person name="Ansell B.R."/>
            <person name="Breugelmans B."/>
            <person name="Hofmann A."/>
            <person name="Qu J."/>
            <person name="Dugan S."/>
            <person name="Lee S.L."/>
            <person name="Chao H."/>
            <person name="Dinh H."/>
            <person name="Han Y."/>
            <person name="Doddapaneni H.V."/>
            <person name="Worley K.C."/>
            <person name="Muzny D.M."/>
            <person name="Ioannidis P."/>
            <person name="Waterhouse R.M."/>
            <person name="Zdobnov E.M."/>
            <person name="James P.J."/>
            <person name="Bagnall N.H."/>
            <person name="Kotze A.C."/>
            <person name="Gibbs R.A."/>
            <person name="Richards S."/>
            <person name="Batterham P."/>
            <person name="Gasser R.B."/>
        </authorList>
    </citation>
    <scope>NUCLEOTIDE SEQUENCE [LARGE SCALE GENOMIC DNA]</scope>
    <source>
        <strain evidence="2 3">LS</strain>
        <tissue evidence="2">Full body</tissue>
    </source>
</reference>
<feature type="region of interest" description="Disordered" evidence="1">
    <location>
        <begin position="433"/>
        <end position="464"/>
    </location>
</feature>